<keyword evidence="1" id="KW-0479">Metal-binding</keyword>
<comment type="similarity">
    <text evidence="1">Belongs to the iron/ascorbate-dependent oxidoreductase family.</text>
</comment>
<reference evidence="4" key="1">
    <citation type="submission" date="2021-03" db="EMBL/GenBank/DDBJ databases">
        <title>Assistant Professor.</title>
        <authorList>
            <person name="Huq M.A."/>
        </authorList>
    </citation>
    <scope>NUCLEOTIDE SEQUENCE [LARGE SCALE GENOMIC DNA]</scope>
    <source>
        <strain evidence="4">MAH-28</strain>
    </source>
</reference>
<accession>A0ABS3YI02</accession>
<dbReference type="InterPro" id="IPR018655">
    <property type="entry name" value="DUF2086"/>
</dbReference>
<sequence>MKEKLAGTDWAAVTQELHEKGYAIVPGALKPLECTALTVSYLDDTLYRKTISMERYRFGAGEYKYFSYPLPPLIQQIRETVYPHLAPVANSWMNALGIERRYPPSHAELLKECNAAGQTKPTVLILQYGQGGHNTLHQDLYGDVFFPFQLVLFLSQPGQDHNGGEFVLVEQRPRAQSRPVVLRPAKGDMLIFTTNFRPVKGSKGYYRVNVKHGVSEITNGHRYTLGIIFHDAQ</sequence>
<evidence type="ECO:0000313" key="3">
    <source>
        <dbReference type="EMBL" id="MBO9154316.1"/>
    </source>
</evidence>
<protein>
    <submittedName>
        <fullName evidence="3">2OG-Fe(II) oxygenase</fullName>
    </submittedName>
</protein>
<gene>
    <name evidence="3" type="ORF">J7I43_18975</name>
</gene>
<comment type="caution">
    <text evidence="3">The sequence shown here is derived from an EMBL/GenBank/DDBJ whole genome shotgun (WGS) entry which is preliminary data.</text>
</comment>
<dbReference type="InterPro" id="IPR005123">
    <property type="entry name" value="Oxoglu/Fe-dep_dioxygenase_dom"/>
</dbReference>
<name>A0ABS3YI02_9BACT</name>
<evidence type="ECO:0000256" key="1">
    <source>
        <dbReference type="RuleBase" id="RU003682"/>
    </source>
</evidence>
<dbReference type="RefSeq" id="WP_209147433.1">
    <property type="nucleotide sequence ID" value="NZ_JAGHKP010000003.1"/>
</dbReference>
<evidence type="ECO:0000259" key="2">
    <source>
        <dbReference type="PROSITE" id="PS51471"/>
    </source>
</evidence>
<feature type="domain" description="Fe2OG dioxygenase" evidence="2">
    <location>
        <begin position="119"/>
        <end position="232"/>
    </location>
</feature>
<keyword evidence="1" id="KW-0408">Iron</keyword>
<organism evidence="3 4">
    <name type="scientific">Chitinophaga chungangae</name>
    <dbReference type="NCBI Taxonomy" id="2821488"/>
    <lineage>
        <taxon>Bacteria</taxon>
        <taxon>Pseudomonadati</taxon>
        <taxon>Bacteroidota</taxon>
        <taxon>Chitinophagia</taxon>
        <taxon>Chitinophagales</taxon>
        <taxon>Chitinophagaceae</taxon>
        <taxon>Chitinophaga</taxon>
    </lineage>
</organism>
<dbReference type="Pfam" id="PF09859">
    <property type="entry name" value="Oxygenase-NA"/>
    <property type="match status" value="1"/>
</dbReference>
<dbReference type="EMBL" id="JAGHKP010000003">
    <property type="protein sequence ID" value="MBO9154316.1"/>
    <property type="molecule type" value="Genomic_DNA"/>
</dbReference>
<dbReference type="Proteomes" id="UP000679126">
    <property type="component" value="Unassembled WGS sequence"/>
</dbReference>
<keyword evidence="1" id="KW-0560">Oxidoreductase</keyword>
<dbReference type="PROSITE" id="PS51471">
    <property type="entry name" value="FE2OG_OXY"/>
    <property type="match status" value="1"/>
</dbReference>
<proteinExistence type="inferred from homology"/>
<keyword evidence="4" id="KW-1185">Reference proteome</keyword>
<evidence type="ECO:0000313" key="4">
    <source>
        <dbReference type="Proteomes" id="UP000679126"/>
    </source>
</evidence>
<dbReference type="Gene3D" id="2.60.120.620">
    <property type="entry name" value="q2cbj1_9rhob like domain"/>
    <property type="match status" value="1"/>
</dbReference>